<proteinExistence type="predicted"/>
<protein>
    <submittedName>
        <fullName evidence="3">DUF1127 domain-containing protein</fullName>
    </submittedName>
</protein>
<feature type="region of interest" description="Disordered" evidence="1">
    <location>
        <begin position="204"/>
        <end position="249"/>
    </location>
</feature>
<evidence type="ECO:0000256" key="1">
    <source>
        <dbReference type="SAM" id="MobiDB-lite"/>
    </source>
</evidence>
<evidence type="ECO:0000259" key="2">
    <source>
        <dbReference type="Pfam" id="PF06568"/>
    </source>
</evidence>
<dbReference type="Gene3D" id="3.10.50.30">
    <property type="entry name" value="Transcription elongation factor, GreA/GreB, C-terminal domain"/>
    <property type="match status" value="1"/>
</dbReference>
<sequence length="249" mass="27024">MQINHPTTLTSDDHGMLERLMCTLSGSRTPLAHLLRRKLETAVILHPAANRGDLVTSKSKVRYVIDGKHEAEHALSWGTPSPTRGSSISLQQERGLALLGMRVGQSISFPAGEEVETIEVIGVYPTPKHASHADYSLRHATSKRLSPVLSTIKRHAAAALARLQVGRTETALTRLNDAALRDIGITRGEIPHIAKIVAGVTPTPAEHRHGIGGIREESLAPEPTAQVGPKAAREKELERLVHDRRSQLA</sequence>
<feature type="compositionally biased region" description="Basic and acidic residues" evidence="1">
    <location>
        <begin position="231"/>
        <end position="249"/>
    </location>
</feature>
<dbReference type="InterPro" id="IPR009506">
    <property type="entry name" value="YjiS-like"/>
</dbReference>
<dbReference type="Pfam" id="PF06568">
    <property type="entry name" value="YjiS-like"/>
    <property type="match status" value="1"/>
</dbReference>
<evidence type="ECO:0000313" key="4">
    <source>
        <dbReference type="Proteomes" id="UP000654108"/>
    </source>
</evidence>
<dbReference type="Proteomes" id="UP000654108">
    <property type="component" value="Unassembled WGS sequence"/>
</dbReference>
<organism evidence="3 4">
    <name type="scientific">Devosia oryzisoli</name>
    <dbReference type="NCBI Taxonomy" id="2774138"/>
    <lineage>
        <taxon>Bacteria</taxon>
        <taxon>Pseudomonadati</taxon>
        <taxon>Pseudomonadota</taxon>
        <taxon>Alphaproteobacteria</taxon>
        <taxon>Hyphomicrobiales</taxon>
        <taxon>Devosiaceae</taxon>
        <taxon>Devosia</taxon>
    </lineage>
</organism>
<dbReference type="AlphaFoldDB" id="A0A927FTW4"/>
<dbReference type="EMBL" id="JACYFU010000002">
    <property type="protein sequence ID" value="MBD8065921.1"/>
    <property type="molecule type" value="Genomic_DNA"/>
</dbReference>
<evidence type="ECO:0000313" key="3">
    <source>
        <dbReference type="EMBL" id="MBD8065921.1"/>
    </source>
</evidence>
<reference evidence="3" key="1">
    <citation type="submission" date="2020-09" db="EMBL/GenBank/DDBJ databases">
        <title>Genome seq and assembly of Devosia sp.</title>
        <authorList>
            <person name="Chhetri G."/>
        </authorList>
    </citation>
    <scope>NUCLEOTIDE SEQUENCE</scope>
    <source>
        <strain evidence="3">PTR5</strain>
    </source>
</reference>
<dbReference type="GO" id="GO:0003677">
    <property type="term" value="F:DNA binding"/>
    <property type="evidence" value="ECO:0007669"/>
    <property type="project" value="InterPro"/>
</dbReference>
<dbReference type="GO" id="GO:0032784">
    <property type="term" value="P:regulation of DNA-templated transcription elongation"/>
    <property type="evidence" value="ECO:0007669"/>
    <property type="project" value="InterPro"/>
</dbReference>
<gene>
    <name evidence="3" type="ORF">IC608_10575</name>
</gene>
<feature type="compositionally biased region" description="Basic and acidic residues" evidence="1">
    <location>
        <begin position="205"/>
        <end position="218"/>
    </location>
</feature>
<name>A0A927FTW4_9HYPH</name>
<dbReference type="InterPro" id="IPR036953">
    <property type="entry name" value="GreA/GreB_C_sf"/>
</dbReference>
<dbReference type="RefSeq" id="WP_191775140.1">
    <property type="nucleotide sequence ID" value="NZ_JACYFU010000002.1"/>
</dbReference>
<feature type="domain" description="YjiS-like" evidence="2">
    <location>
        <begin position="170"/>
        <end position="190"/>
    </location>
</feature>
<accession>A0A927FTW4</accession>
<keyword evidence="4" id="KW-1185">Reference proteome</keyword>
<comment type="caution">
    <text evidence="3">The sequence shown here is derived from an EMBL/GenBank/DDBJ whole genome shotgun (WGS) entry which is preliminary data.</text>
</comment>